<accession>A0A8S5SXN6</accession>
<sequence>MIARIYQTKNECVNYYMEQFDRFPSDVLNLECNYNLYTCDTKGFRFSEWNEEEQEMILTGPPMWDTWFIPRDSFCTHFITSHKEEVAKCGFTIIYYNGAFFALGVDGCGYSFKDAHFKPLYELEGLKWHDEE</sequence>
<evidence type="ECO:0000313" key="1">
    <source>
        <dbReference type="EMBL" id="DAF55314.1"/>
    </source>
</evidence>
<protein>
    <submittedName>
        <fullName evidence="1">Uncharacterized protein</fullName>
    </submittedName>
</protein>
<organism evidence="1">
    <name type="scientific">Siphoviridae sp. ctZHD14</name>
    <dbReference type="NCBI Taxonomy" id="2827891"/>
    <lineage>
        <taxon>Viruses</taxon>
        <taxon>Duplodnaviria</taxon>
        <taxon>Heunggongvirae</taxon>
        <taxon>Uroviricota</taxon>
        <taxon>Caudoviricetes</taxon>
    </lineage>
</organism>
<proteinExistence type="predicted"/>
<name>A0A8S5SXN6_9CAUD</name>
<reference evidence="1" key="1">
    <citation type="journal article" date="2021" name="Proc. Natl. Acad. Sci. U.S.A.">
        <title>A Catalog of Tens of Thousands of Viruses from Human Metagenomes Reveals Hidden Associations with Chronic Diseases.</title>
        <authorList>
            <person name="Tisza M.J."/>
            <person name="Buck C.B."/>
        </authorList>
    </citation>
    <scope>NUCLEOTIDE SEQUENCE</scope>
    <source>
        <strain evidence="1">CtZHD14</strain>
    </source>
</reference>
<dbReference type="EMBL" id="BK032687">
    <property type="protein sequence ID" value="DAF55314.1"/>
    <property type="molecule type" value="Genomic_DNA"/>
</dbReference>